<name>A0A9P5Q0S4_9AGAR</name>
<feature type="transmembrane region" description="Helical" evidence="1">
    <location>
        <begin position="130"/>
        <end position="148"/>
    </location>
</feature>
<comment type="caution">
    <text evidence="2">The sequence shown here is derived from an EMBL/GenBank/DDBJ whole genome shotgun (WGS) entry which is preliminary data.</text>
</comment>
<proteinExistence type="predicted"/>
<accession>A0A9P5Q0S4</accession>
<evidence type="ECO:0000313" key="2">
    <source>
        <dbReference type="EMBL" id="KAF9073403.1"/>
    </source>
</evidence>
<keyword evidence="1" id="KW-0812">Transmembrane</keyword>
<dbReference type="EMBL" id="JADNRY010000018">
    <property type="protein sequence ID" value="KAF9073403.1"/>
    <property type="molecule type" value="Genomic_DNA"/>
</dbReference>
<evidence type="ECO:0000313" key="3">
    <source>
        <dbReference type="Proteomes" id="UP000772434"/>
    </source>
</evidence>
<protein>
    <submittedName>
        <fullName evidence="2">Uncharacterized protein</fullName>
    </submittedName>
</protein>
<keyword evidence="1" id="KW-1133">Transmembrane helix</keyword>
<dbReference type="AlphaFoldDB" id="A0A9P5Q0S4"/>
<organism evidence="2 3">
    <name type="scientific">Rhodocollybia butyracea</name>
    <dbReference type="NCBI Taxonomy" id="206335"/>
    <lineage>
        <taxon>Eukaryota</taxon>
        <taxon>Fungi</taxon>
        <taxon>Dikarya</taxon>
        <taxon>Basidiomycota</taxon>
        <taxon>Agaricomycotina</taxon>
        <taxon>Agaricomycetes</taxon>
        <taxon>Agaricomycetidae</taxon>
        <taxon>Agaricales</taxon>
        <taxon>Marasmiineae</taxon>
        <taxon>Omphalotaceae</taxon>
        <taxon>Rhodocollybia</taxon>
    </lineage>
</organism>
<gene>
    <name evidence="2" type="ORF">BDP27DRAFT_300541</name>
</gene>
<dbReference type="Proteomes" id="UP000772434">
    <property type="component" value="Unassembled WGS sequence"/>
</dbReference>
<feature type="transmembrane region" description="Helical" evidence="1">
    <location>
        <begin position="39"/>
        <end position="58"/>
    </location>
</feature>
<keyword evidence="1" id="KW-0472">Membrane</keyword>
<keyword evidence="3" id="KW-1185">Reference proteome</keyword>
<evidence type="ECO:0000256" key="1">
    <source>
        <dbReference type="SAM" id="Phobius"/>
    </source>
</evidence>
<reference evidence="2" key="1">
    <citation type="submission" date="2020-11" db="EMBL/GenBank/DDBJ databases">
        <authorList>
            <consortium name="DOE Joint Genome Institute"/>
            <person name="Ahrendt S."/>
            <person name="Riley R."/>
            <person name="Andreopoulos W."/>
            <person name="Labutti K."/>
            <person name="Pangilinan J."/>
            <person name="Ruiz-Duenas F.J."/>
            <person name="Barrasa J.M."/>
            <person name="Sanchez-Garcia M."/>
            <person name="Camarero S."/>
            <person name="Miyauchi S."/>
            <person name="Serrano A."/>
            <person name="Linde D."/>
            <person name="Babiker R."/>
            <person name="Drula E."/>
            <person name="Ayuso-Fernandez I."/>
            <person name="Pacheco R."/>
            <person name="Padilla G."/>
            <person name="Ferreira P."/>
            <person name="Barriuso J."/>
            <person name="Kellner H."/>
            <person name="Castanera R."/>
            <person name="Alfaro M."/>
            <person name="Ramirez L."/>
            <person name="Pisabarro A.G."/>
            <person name="Kuo A."/>
            <person name="Tritt A."/>
            <person name="Lipzen A."/>
            <person name="He G."/>
            <person name="Yan M."/>
            <person name="Ng V."/>
            <person name="Cullen D."/>
            <person name="Martin F."/>
            <person name="Rosso M.-N."/>
            <person name="Henrissat B."/>
            <person name="Hibbett D."/>
            <person name="Martinez A.T."/>
            <person name="Grigoriev I.V."/>
        </authorList>
    </citation>
    <scope>NUCLEOTIDE SEQUENCE</scope>
    <source>
        <strain evidence="2">AH 40177</strain>
    </source>
</reference>
<sequence>MVSVIISNYTTYLTFHPEPSLLVFSINGSGNGTLIRHRCVPWLVLFIIFFTNYSQTILPSDYSSFSSSLFYPIGPTFSRIHNRVAHSSNLRQVDLSLFPSPFLSLFSSPFLSPLRPSLGMLYLTWGTNDVWVFSVQVYVFLYSVELYVS</sequence>